<protein>
    <recommendedName>
        <fullName evidence="1">PIN like domain-containing protein</fullName>
    </recommendedName>
</protein>
<reference evidence="2 3" key="1">
    <citation type="submission" date="2015-12" db="EMBL/GenBank/DDBJ databases">
        <authorList>
            <person name="Andreevskaya M."/>
        </authorList>
    </citation>
    <scope>NUCLEOTIDE SEQUENCE [LARGE SCALE GENOMIC DNA]</scope>
    <source>
        <strain evidence="2 3">PL111</strain>
    </source>
</reference>
<dbReference type="EMBL" id="FBTU01000026">
    <property type="protein sequence ID" value="CUW19600.1"/>
    <property type="molecule type" value="Genomic_DNA"/>
</dbReference>
<dbReference type="Pfam" id="PF18476">
    <property type="entry name" value="PIN_8"/>
    <property type="match status" value="1"/>
</dbReference>
<name>A0AAN2QXJ6_9LACO</name>
<evidence type="ECO:0000259" key="1">
    <source>
        <dbReference type="Pfam" id="PF18476"/>
    </source>
</evidence>
<feature type="domain" description="PIN like" evidence="1">
    <location>
        <begin position="27"/>
        <end position="260"/>
    </location>
</feature>
<evidence type="ECO:0000313" key="2">
    <source>
        <dbReference type="EMBL" id="CUW19600.1"/>
    </source>
</evidence>
<organism evidence="2 3">
    <name type="scientific">Leuconostoc inhae</name>
    <dbReference type="NCBI Taxonomy" id="178001"/>
    <lineage>
        <taxon>Bacteria</taxon>
        <taxon>Bacillati</taxon>
        <taxon>Bacillota</taxon>
        <taxon>Bacilli</taxon>
        <taxon>Lactobacillales</taxon>
        <taxon>Lactobacillaceae</taxon>
        <taxon>Leuconostoc</taxon>
    </lineage>
</organism>
<evidence type="ECO:0000313" key="3">
    <source>
        <dbReference type="Proteomes" id="UP000198868"/>
    </source>
</evidence>
<dbReference type="InterPro" id="IPR041578">
    <property type="entry name" value="PIN_8"/>
</dbReference>
<dbReference type="RefSeq" id="WP_089930434.1">
    <property type="nucleotide sequence ID" value="NZ_FBTU01000026.1"/>
</dbReference>
<proteinExistence type="predicted"/>
<sequence length="443" mass="52562">MKKMEQLFPSFFQPQLKENELTAEDTVIVLDTNFLLDIYRLNPSLADKYIASMRKINDRLFIPYFVALEFEFNKSKIIRQKSQIINNQKQKVLQAFEEVEAEIDKLKKDSSFPSLQEFTLNKIELAELLNKDINRFSESSRMHSLHNKVAEEIDNKISNKPTQKFIDETQEKGEERYKQQVPPGYNDAEIKEEELRNYDGLKYKRKYGDLLIWETILNELKNRAGRVNRLVFVSNDGTSDKKDDLIFKASGQRVGPKIELIEEMRIETNVKFYILKNSTFVSMLEQISETDKREINQQLNHFDEFGETNKSDVENDYDRFTKTAEDTIIRNRVFNGDNIRYSNPLRGDSLNNVNINENKNLHAREDNSDELYWEMPIINHSLDIDSDNDEILRRIEILQHRLNRNEEFMFQAKSMGDKQRYLSLRDEYDILRHQLLSLKRRLD</sequence>
<comment type="caution">
    <text evidence="2">The sequence shown here is derived from an EMBL/GenBank/DDBJ whole genome shotgun (WGS) entry which is preliminary data.</text>
</comment>
<gene>
    <name evidence="2" type="ORF">PL111_1083</name>
</gene>
<dbReference type="Proteomes" id="UP000198868">
    <property type="component" value="Unassembled WGS sequence"/>
</dbReference>
<dbReference type="AlphaFoldDB" id="A0AAN2QXJ6"/>
<accession>A0AAN2QXJ6</accession>